<dbReference type="InterPro" id="IPR015943">
    <property type="entry name" value="WD40/YVTN_repeat-like_dom_sf"/>
</dbReference>
<dbReference type="GO" id="GO:0031080">
    <property type="term" value="C:nuclear pore outer ring"/>
    <property type="evidence" value="ECO:0007669"/>
    <property type="project" value="InterPro"/>
</dbReference>
<dbReference type="SUPFAM" id="SSF50978">
    <property type="entry name" value="WD40 repeat-like"/>
    <property type="match status" value="1"/>
</dbReference>
<dbReference type="AlphaFoldDB" id="A0A7S2JBT2"/>
<evidence type="ECO:0000313" key="1">
    <source>
        <dbReference type="EMBL" id="CAD9543503.1"/>
    </source>
</evidence>
<gene>
    <name evidence="1" type="ORF">CBRE1094_LOCUS42383</name>
</gene>
<reference evidence="1" key="1">
    <citation type="submission" date="2021-01" db="EMBL/GenBank/DDBJ databases">
        <authorList>
            <person name="Corre E."/>
            <person name="Pelletier E."/>
            <person name="Niang G."/>
            <person name="Scheremetjew M."/>
            <person name="Finn R."/>
            <person name="Kale V."/>
            <person name="Holt S."/>
            <person name="Cochrane G."/>
            <person name="Meng A."/>
            <person name="Brown T."/>
            <person name="Cohen L."/>
        </authorList>
    </citation>
    <scope>NUCLEOTIDE SEQUENCE</scope>
    <source>
        <strain evidence="1">UTEX LB 985</strain>
    </source>
</reference>
<dbReference type="Gene3D" id="2.130.10.10">
    <property type="entry name" value="YVTN repeat-like/Quinoprotein amine dehydrogenase"/>
    <property type="match status" value="1"/>
</dbReference>
<organism evidence="1">
    <name type="scientific">Haptolina brevifila</name>
    <dbReference type="NCBI Taxonomy" id="156173"/>
    <lineage>
        <taxon>Eukaryota</taxon>
        <taxon>Haptista</taxon>
        <taxon>Haptophyta</taxon>
        <taxon>Prymnesiophyceae</taxon>
        <taxon>Prymnesiales</taxon>
        <taxon>Prymnesiaceae</taxon>
        <taxon>Haptolina</taxon>
    </lineage>
</organism>
<dbReference type="PANTHER" id="PTHR22806">
    <property type="entry name" value="NUCLEOPORIN NUP37 P37 -RELATED"/>
    <property type="match status" value="1"/>
</dbReference>
<dbReference type="InterPro" id="IPR037626">
    <property type="entry name" value="NUP37"/>
</dbReference>
<dbReference type="EMBL" id="HBGU01077718">
    <property type="protein sequence ID" value="CAD9543503.1"/>
    <property type="molecule type" value="Transcribed_RNA"/>
</dbReference>
<protein>
    <submittedName>
        <fullName evidence="1">Uncharacterized protein</fullName>
    </submittedName>
</protein>
<proteinExistence type="predicted"/>
<name>A0A7S2JBT2_9EUKA</name>
<dbReference type="InterPro" id="IPR036322">
    <property type="entry name" value="WD40_repeat_dom_sf"/>
</dbReference>
<sequence>MASATYDVGHACAIVSCCPLPAYERLVLAGGEGRLTFLKSTEHEGDDDEAPPVLKRLDMKCELSSTKIDAVAWGHDPVAGELRLASAGGGMLSVHFLNQSLNCEENAPRADFALPPSTVAAGPLRSACFLERAPDRLALTGDTCCAIVLQLAAGHGPVIERTVQLRSPGVAVRTHPREPQQLMIAQEDGAVHFVDLRAKGSKPSLSRGLAPGDAAAGGLRDADWSPFDVNLIGGVCGGRWVVWDLRRAGLSPPPQSGDSQPSGALAFRWAPGSRRFATAGTAGGLHVHTLQQTVLHAHAPSAPASTFGDTSFDLTLSHELPTRVASLSWLHTASAMLVGAADSKVCVWTLGEARLWQTHVPASPEQLHSGHDAYACLLAAKTKARKWSMGEAFGSKTMT</sequence>
<accession>A0A7S2JBT2</accession>
<dbReference type="PANTHER" id="PTHR22806:SF0">
    <property type="entry name" value="NUCLEOPORIN NUP37"/>
    <property type="match status" value="1"/>
</dbReference>